<evidence type="ECO:0000313" key="1">
    <source>
        <dbReference type="EnsemblMetazoa" id="CJA43059.1"/>
    </source>
</evidence>
<evidence type="ECO:0000313" key="2">
    <source>
        <dbReference type="Proteomes" id="UP000005237"/>
    </source>
</evidence>
<dbReference type="Proteomes" id="UP000005237">
    <property type="component" value="Unassembled WGS sequence"/>
</dbReference>
<dbReference type="EnsemblMetazoa" id="CJA43059.1">
    <property type="protein sequence ID" value="CJA43059.1"/>
    <property type="gene ID" value="WBGene00218907"/>
</dbReference>
<keyword evidence="2" id="KW-1185">Reference proteome</keyword>
<sequence length="130" mass="14921">MAEQSIVIQTAESTDCISSLIFWMIQNNLSNEVSESQKFCELLEKIILDSPAEKSTYLRNALTFSGSLLQFSPLHARLLSNYHNITDFNVIRNLALADSEEYFELTVSLLENYEFLEILKTLMQCRQNTS</sequence>
<reference evidence="1" key="2">
    <citation type="submission" date="2022-06" db="UniProtKB">
        <authorList>
            <consortium name="EnsemblMetazoa"/>
        </authorList>
    </citation>
    <scope>IDENTIFICATION</scope>
    <source>
        <strain evidence="1">DF5081</strain>
    </source>
</reference>
<organism evidence="1 2">
    <name type="scientific">Caenorhabditis japonica</name>
    <dbReference type="NCBI Taxonomy" id="281687"/>
    <lineage>
        <taxon>Eukaryota</taxon>
        <taxon>Metazoa</taxon>
        <taxon>Ecdysozoa</taxon>
        <taxon>Nematoda</taxon>
        <taxon>Chromadorea</taxon>
        <taxon>Rhabditida</taxon>
        <taxon>Rhabditina</taxon>
        <taxon>Rhabditomorpha</taxon>
        <taxon>Rhabditoidea</taxon>
        <taxon>Rhabditidae</taxon>
        <taxon>Peloderinae</taxon>
        <taxon>Caenorhabditis</taxon>
    </lineage>
</organism>
<reference evidence="2" key="1">
    <citation type="submission" date="2010-08" db="EMBL/GenBank/DDBJ databases">
        <authorList>
            <consortium name="Caenorhabditis japonica Sequencing Consortium"/>
            <person name="Wilson R.K."/>
        </authorList>
    </citation>
    <scope>NUCLEOTIDE SEQUENCE [LARGE SCALE GENOMIC DNA]</scope>
    <source>
        <strain evidence="2">DF5081</strain>
    </source>
</reference>
<proteinExistence type="predicted"/>
<protein>
    <submittedName>
        <fullName evidence="1">Uncharacterized protein</fullName>
    </submittedName>
</protein>
<dbReference type="AlphaFoldDB" id="A0A8R1EXT1"/>
<accession>A0A8R1EXT1</accession>
<name>A0A8R1EXT1_CAEJA</name>